<dbReference type="AlphaFoldDB" id="A0AAW1BX75"/>
<comment type="caution">
    <text evidence="1">The sequence shown here is derived from an EMBL/GenBank/DDBJ whole genome shotgun (WGS) entry which is preliminary data.</text>
</comment>
<protein>
    <submittedName>
        <fullName evidence="1">Uncharacterized protein</fullName>
    </submittedName>
</protein>
<organism evidence="1 2">
    <name type="scientific">Crotalus adamanteus</name>
    <name type="common">Eastern diamondback rattlesnake</name>
    <dbReference type="NCBI Taxonomy" id="8729"/>
    <lineage>
        <taxon>Eukaryota</taxon>
        <taxon>Metazoa</taxon>
        <taxon>Chordata</taxon>
        <taxon>Craniata</taxon>
        <taxon>Vertebrata</taxon>
        <taxon>Euteleostomi</taxon>
        <taxon>Lepidosauria</taxon>
        <taxon>Squamata</taxon>
        <taxon>Bifurcata</taxon>
        <taxon>Unidentata</taxon>
        <taxon>Episquamata</taxon>
        <taxon>Toxicofera</taxon>
        <taxon>Serpentes</taxon>
        <taxon>Colubroidea</taxon>
        <taxon>Viperidae</taxon>
        <taxon>Crotalinae</taxon>
        <taxon>Crotalus</taxon>
    </lineage>
</organism>
<accession>A0AAW1BX75</accession>
<reference evidence="1 2" key="1">
    <citation type="journal article" date="2024" name="Proc. Natl. Acad. Sci. U.S.A.">
        <title>The genetic regulatory architecture and epigenomic basis for age-related changes in rattlesnake venom.</title>
        <authorList>
            <person name="Hogan M.P."/>
            <person name="Holding M.L."/>
            <person name="Nystrom G.S."/>
            <person name="Colston T.J."/>
            <person name="Bartlett D.A."/>
            <person name="Mason A.J."/>
            <person name="Ellsworth S.A."/>
            <person name="Rautsaw R.M."/>
            <person name="Lawrence K.C."/>
            <person name="Strickland J.L."/>
            <person name="He B."/>
            <person name="Fraser P."/>
            <person name="Margres M.J."/>
            <person name="Gilbert D.M."/>
            <person name="Gibbs H.L."/>
            <person name="Parkinson C.L."/>
            <person name="Rokyta D.R."/>
        </authorList>
    </citation>
    <scope>NUCLEOTIDE SEQUENCE [LARGE SCALE GENOMIC DNA]</scope>
    <source>
        <strain evidence="1">DRR0105</strain>
    </source>
</reference>
<proteinExistence type="predicted"/>
<keyword evidence="2" id="KW-1185">Reference proteome</keyword>
<name>A0AAW1BX75_CROAD</name>
<gene>
    <name evidence="1" type="ORF">NXF25_005341</name>
</gene>
<evidence type="ECO:0000313" key="2">
    <source>
        <dbReference type="Proteomes" id="UP001474421"/>
    </source>
</evidence>
<dbReference type="Proteomes" id="UP001474421">
    <property type="component" value="Unassembled WGS sequence"/>
</dbReference>
<evidence type="ECO:0000313" key="1">
    <source>
        <dbReference type="EMBL" id="KAK9406567.1"/>
    </source>
</evidence>
<sequence>MVASPVTCQYVDQMANSMKIIVNCIELHACKRRKFTLFTAKTVSSKVRRLSV</sequence>
<dbReference type="EMBL" id="JAOTOJ010000002">
    <property type="protein sequence ID" value="KAK9406567.1"/>
    <property type="molecule type" value="Genomic_DNA"/>
</dbReference>